<feature type="non-terminal residue" evidence="1">
    <location>
        <position position="1"/>
    </location>
</feature>
<reference evidence="1 2" key="1">
    <citation type="submission" date="2015-07" db="EMBL/GenBank/DDBJ databases">
        <authorList>
            <person name="Ju K.-S."/>
            <person name="Doroghazi J.R."/>
            <person name="Metcalf W.W."/>
        </authorList>
    </citation>
    <scope>NUCLEOTIDE SEQUENCE [LARGE SCALE GENOMIC DNA]</scope>
    <source>
        <strain evidence="1 2">NRRL B-3589</strain>
    </source>
</reference>
<dbReference type="EMBL" id="LGUT01003327">
    <property type="protein sequence ID" value="KOG85590.1"/>
    <property type="molecule type" value="Genomic_DNA"/>
</dbReference>
<name>A0ABR5IWQ5_9ACTN</name>
<accession>A0ABR5IWQ5</accession>
<evidence type="ECO:0000313" key="2">
    <source>
        <dbReference type="Proteomes" id="UP000037020"/>
    </source>
</evidence>
<comment type="caution">
    <text evidence="1">The sequence shown here is derived from an EMBL/GenBank/DDBJ whole genome shotgun (WGS) entry which is preliminary data.</text>
</comment>
<dbReference type="Gene3D" id="3.40.50.970">
    <property type="match status" value="1"/>
</dbReference>
<feature type="non-terminal residue" evidence="1">
    <location>
        <position position="70"/>
    </location>
</feature>
<protein>
    <submittedName>
        <fullName evidence="1">Uncharacterized protein</fullName>
    </submittedName>
</protein>
<sequence>GPHRAARILRSTLEHGERAGLGLPPLLESEYVNTIPTAAEPDYPGDEEMERRITAYNRWNAAAMVTRGSA</sequence>
<evidence type="ECO:0000313" key="1">
    <source>
        <dbReference type="EMBL" id="KOG85590.1"/>
    </source>
</evidence>
<dbReference type="Proteomes" id="UP000037020">
    <property type="component" value="Unassembled WGS sequence"/>
</dbReference>
<gene>
    <name evidence="1" type="ORF">ADK38_35805</name>
</gene>
<organism evidence="1 2">
    <name type="scientific">Streptomyces varsoviensis</name>
    <dbReference type="NCBI Taxonomy" id="67373"/>
    <lineage>
        <taxon>Bacteria</taxon>
        <taxon>Bacillati</taxon>
        <taxon>Actinomycetota</taxon>
        <taxon>Actinomycetes</taxon>
        <taxon>Kitasatosporales</taxon>
        <taxon>Streptomycetaceae</taxon>
        <taxon>Streptomyces</taxon>
    </lineage>
</organism>
<proteinExistence type="predicted"/>
<keyword evidence="2" id="KW-1185">Reference proteome</keyword>